<evidence type="ECO:0000313" key="1">
    <source>
        <dbReference type="EMBL" id="KGE03608.1"/>
    </source>
</evidence>
<dbReference type="AlphaFoldDB" id="A0A095VRC6"/>
<evidence type="ECO:0000313" key="2">
    <source>
        <dbReference type="Proteomes" id="UP000029640"/>
    </source>
</evidence>
<protein>
    <recommendedName>
        <fullName evidence="3">Glycerol kinase</fullName>
    </recommendedName>
</protein>
<organism evidence="1 2">
    <name type="scientific">Pseudohaliea rubra DSM 19751</name>
    <dbReference type="NCBI Taxonomy" id="1265313"/>
    <lineage>
        <taxon>Bacteria</taxon>
        <taxon>Pseudomonadati</taxon>
        <taxon>Pseudomonadota</taxon>
        <taxon>Gammaproteobacteria</taxon>
        <taxon>Cellvibrionales</taxon>
        <taxon>Halieaceae</taxon>
        <taxon>Pseudohaliea</taxon>
    </lineage>
</organism>
<name>A0A095VRC6_9GAMM</name>
<evidence type="ECO:0008006" key="3">
    <source>
        <dbReference type="Google" id="ProtNLM"/>
    </source>
</evidence>
<sequence length="291" mass="33204">MLSTSALAKKLQLPMQQLFATLRDYGWIERSGDHWLLTPKGEFEGGGYQDSKRFGRYVVWPQKLATHPLLAAIESRQRITVRGMRRYYPQLHPQTINRALAELGLQEHTLLGWELTELGRRFGGQQEESDDSGALYVSWPHELIDEAVVHRELGRFSEHGAPRVDDSAEPDLFASSGRLSVEGYAGIDGHVLHSPLQMHVCNWLYLAQLTHAHARSLPVDEPLCADFYLPAGRIYVDCWEADVPAGELSSRLRKRDIYVELGLRNIEINARDESRLDEVLGRRLLEFGFRF</sequence>
<keyword evidence="2" id="KW-1185">Reference proteome</keyword>
<accession>A0A095VRC6</accession>
<dbReference type="STRING" id="1265313.HRUBRA_01987"/>
<dbReference type="EMBL" id="AUVB01000054">
    <property type="protein sequence ID" value="KGE03608.1"/>
    <property type="molecule type" value="Genomic_DNA"/>
</dbReference>
<dbReference type="eggNOG" id="ENOG502Z8I1">
    <property type="taxonomic scope" value="Bacteria"/>
</dbReference>
<proteinExistence type="predicted"/>
<comment type="caution">
    <text evidence="1">The sequence shown here is derived from an EMBL/GenBank/DDBJ whole genome shotgun (WGS) entry which is preliminary data.</text>
</comment>
<gene>
    <name evidence="1" type="ORF">HRUBRA_01987</name>
</gene>
<dbReference type="Proteomes" id="UP000029640">
    <property type="component" value="Unassembled WGS sequence"/>
</dbReference>
<reference evidence="1 2" key="1">
    <citation type="journal article" date="2014" name="Genome Announc.">
        <title>Genome Sequence of Gammaproteobacterial Pseudohaliea rubra Type Strain DSM 19751, Isolated from Coastal Seawater of the Mediterranean Sea.</title>
        <authorList>
            <person name="Spring S."/>
            <person name="Fiebig A."/>
            <person name="Riedel T."/>
            <person name="Goker M."/>
            <person name="Klenk H.P."/>
        </authorList>
    </citation>
    <scope>NUCLEOTIDE SEQUENCE [LARGE SCALE GENOMIC DNA]</scope>
    <source>
        <strain evidence="1 2">DSM 19751</strain>
    </source>
</reference>
<dbReference type="HOGENOM" id="CLU_076055_0_0_6"/>